<evidence type="ECO:0000313" key="1">
    <source>
        <dbReference type="EMBL" id="KAL0180617.1"/>
    </source>
</evidence>
<comment type="caution">
    <text evidence="1">The sequence shown here is derived from an EMBL/GenBank/DDBJ whole genome shotgun (WGS) entry which is preliminary data.</text>
</comment>
<feature type="non-terminal residue" evidence="1">
    <location>
        <position position="1"/>
    </location>
</feature>
<proteinExistence type="predicted"/>
<gene>
    <name evidence="1" type="ORF">M9458_023023</name>
</gene>
<dbReference type="EMBL" id="JAMKFB020000011">
    <property type="protein sequence ID" value="KAL0180617.1"/>
    <property type="molecule type" value="Genomic_DNA"/>
</dbReference>
<name>A0ABD0Q2Z1_CIRMR</name>
<protein>
    <submittedName>
        <fullName evidence="1">Uncharacterized protein</fullName>
    </submittedName>
</protein>
<keyword evidence="2" id="KW-1185">Reference proteome</keyword>
<dbReference type="Proteomes" id="UP001529510">
    <property type="component" value="Unassembled WGS sequence"/>
</dbReference>
<reference evidence="1 2" key="1">
    <citation type="submission" date="2024-05" db="EMBL/GenBank/DDBJ databases">
        <title>Genome sequencing and assembly of Indian major carp, Cirrhinus mrigala (Hamilton, 1822).</title>
        <authorList>
            <person name="Mohindra V."/>
            <person name="Chowdhury L.M."/>
            <person name="Lal K."/>
            <person name="Jena J.K."/>
        </authorList>
    </citation>
    <scope>NUCLEOTIDE SEQUENCE [LARGE SCALE GENOMIC DNA]</scope>
    <source>
        <strain evidence="1">CM1030</strain>
        <tissue evidence="1">Blood</tissue>
    </source>
</reference>
<sequence length="50" mass="5667">KESRLPRTDCHQTRTLHGLVTAPVPTHNTLAVHRHHELPVRDTESSHNAL</sequence>
<accession>A0ABD0Q2Z1</accession>
<dbReference type="AlphaFoldDB" id="A0ABD0Q2Z1"/>
<evidence type="ECO:0000313" key="2">
    <source>
        <dbReference type="Proteomes" id="UP001529510"/>
    </source>
</evidence>
<organism evidence="1 2">
    <name type="scientific">Cirrhinus mrigala</name>
    <name type="common">Mrigala</name>
    <dbReference type="NCBI Taxonomy" id="683832"/>
    <lineage>
        <taxon>Eukaryota</taxon>
        <taxon>Metazoa</taxon>
        <taxon>Chordata</taxon>
        <taxon>Craniata</taxon>
        <taxon>Vertebrata</taxon>
        <taxon>Euteleostomi</taxon>
        <taxon>Actinopterygii</taxon>
        <taxon>Neopterygii</taxon>
        <taxon>Teleostei</taxon>
        <taxon>Ostariophysi</taxon>
        <taxon>Cypriniformes</taxon>
        <taxon>Cyprinidae</taxon>
        <taxon>Labeoninae</taxon>
        <taxon>Labeonini</taxon>
        <taxon>Cirrhinus</taxon>
    </lineage>
</organism>